<feature type="compositionally biased region" description="Basic and acidic residues" evidence="1">
    <location>
        <begin position="158"/>
        <end position="167"/>
    </location>
</feature>
<dbReference type="EMBL" id="ABWP01000025">
    <property type="protein sequence ID" value="EEA85699.1"/>
    <property type="molecule type" value="Genomic_DNA"/>
</dbReference>
<comment type="caution">
    <text evidence="2">The sequence shown here is derived from an EMBL/GenBank/DDBJ whole genome shotgun (WGS) entry which is preliminary data.</text>
</comment>
<dbReference type="AlphaFoldDB" id="B6FXQ0"/>
<evidence type="ECO:0000256" key="1">
    <source>
        <dbReference type="SAM" id="MobiDB-lite"/>
    </source>
</evidence>
<evidence type="ECO:0000313" key="2">
    <source>
        <dbReference type="EMBL" id="EEA85699.1"/>
    </source>
</evidence>
<evidence type="ECO:0000313" key="3">
    <source>
        <dbReference type="Proteomes" id="UP000003178"/>
    </source>
</evidence>
<dbReference type="Pfam" id="PF05107">
    <property type="entry name" value="Cas_Cas7"/>
    <property type="match status" value="1"/>
</dbReference>
<proteinExistence type="predicted"/>
<organism evidence="2 3">
    <name type="scientific">Peptacetobacter hiranonis (strain DSM 13275 / JCM 10541 / KCTC 15199 / TO-931)</name>
    <name type="common">Clostridium hiranonis</name>
    <dbReference type="NCBI Taxonomy" id="500633"/>
    <lineage>
        <taxon>Bacteria</taxon>
        <taxon>Bacillati</taxon>
        <taxon>Bacillota</taxon>
        <taxon>Clostridia</taxon>
        <taxon>Peptostreptococcales</taxon>
        <taxon>Peptostreptococcaceae</taxon>
        <taxon>Peptacetobacter</taxon>
    </lineage>
</organism>
<protein>
    <submittedName>
        <fullName evidence="2">CRISPR-associated protein, CT1132 family</fullName>
    </submittedName>
</protein>
<feature type="region of interest" description="Disordered" evidence="1">
    <location>
        <begin position="155"/>
        <end position="176"/>
    </location>
</feature>
<dbReference type="InterPro" id="IPR006482">
    <property type="entry name" value="Cas7_Csh2/Csh2"/>
</dbReference>
<name>B6FXQ0_PEPHT</name>
<dbReference type="eggNOG" id="COG3649">
    <property type="taxonomic scope" value="Bacteria"/>
</dbReference>
<dbReference type="GO" id="GO:0043571">
    <property type="term" value="P:maintenance of CRISPR repeat elements"/>
    <property type="evidence" value="ECO:0007669"/>
    <property type="project" value="InterPro"/>
</dbReference>
<keyword evidence="3" id="KW-1185">Reference proteome</keyword>
<dbReference type="OrthoDB" id="834695at2"/>
<gene>
    <name evidence="2" type="ORF">CLOHIR_00651</name>
</gene>
<dbReference type="STRING" id="500633.CLOHIR_00651"/>
<reference evidence="2 3" key="1">
    <citation type="submission" date="2008-09" db="EMBL/GenBank/DDBJ databases">
        <authorList>
            <person name="Fulton L."/>
            <person name="Clifton S."/>
            <person name="Fulton B."/>
            <person name="Xu J."/>
            <person name="Minx P."/>
            <person name="Pepin K.H."/>
            <person name="Johnson M."/>
            <person name="Thiruvilangam P."/>
            <person name="Bhonagiri V."/>
            <person name="Nash W.E."/>
            <person name="Mardis E.R."/>
            <person name="Wilson R.K."/>
        </authorList>
    </citation>
    <scope>NUCLEOTIDE SEQUENCE [LARGE SCALE GENOMIC DNA]</scope>
    <source>
        <strain evidence="2 3">DSM 13275</strain>
    </source>
</reference>
<dbReference type="Proteomes" id="UP000003178">
    <property type="component" value="Unassembled WGS sequence"/>
</dbReference>
<dbReference type="HOGENOM" id="CLU_078173_0_0_9"/>
<accession>B6FXQ0</accession>
<reference evidence="2 3" key="2">
    <citation type="submission" date="2008-10" db="EMBL/GenBank/DDBJ databases">
        <title>Draft genome sequence of Clostridium hiranonis (DSM 13275).</title>
        <authorList>
            <person name="Sudarsanam P."/>
            <person name="Ley R."/>
            <person name="Guruge J."/>
            <person name="Turnbaugh P.J."/>
            <person name="Mahowald M."/>
            <person name="Liep D."/>
            <person name="Gordon J."/>
        </authorList>
    </citation>
    <scope>NUCLEOTIDE SEQUENCE [LARGE SCALE GENOMIC DNA]</scope>
    <source>
        <strain evidence="2 3">DSM 13275</strain>
    </source>
</reference>
<dbReference type="RefSeq" id="WP_006441123.1">
    <property type="nucleotide sequence ID" value="NZ_DS995684.1"/>
</dbReference>
<sequence>MAKLARRVYGVLGVSAINAMMNADFNGYPKSLANGTIYASDKSLKYPIKKTWQLEGKNVLYIKTMRMEAGKKGEVIIVPRALKEGFENIFGIEDLSKVKDVNEILKNLFSAIDVKNFGATFAEKGNNIAITGAVQIGQGMNKYESTSIEEQQILSPFRDPKAKPGKDDQDDEIAKNSTLGTKIMTDEAHYFFPFSINPNVYKEFEEMGVTEGYTEEDYLEFKRAALSAMTAFDTNSKSGCDNEFGLFIETDNKTYLPNLDKFIEFEKAEKNTIRVNIKDLISGIEDKINSMEIYYNPLTTNIETDLEGVKMFNIVTQKEV</sequence>